<reference evidence="1" key="1">
    <citation type="submission" date="2023-05" db="EMBL/GenBank/DDBJ databases">
        <authorList>
            <consortium name="ELIXIR-Norway"/>
        </authorList>
    </citation>
    <scope>NUCLEOTIDE SEQUENCE</scope>
</reference>
<evidence type="ECO:0000313" key="2">
    <source>
        <dbReference type="Proteomes" id="UP001162501"/>
    </source>
</evidence>
<name>A0ACB0EI28_RANTA</name>
<organism evidence="1 2">
    <name type="scientific">Rangifer tarandus platyrhynchus</name>
    <name type="common">Svalbard reindeer</name>
    <dbReference type="NCBI Taxonomy" id="3082113"/>
    <lineage>
        <taxon>Eukaryota</taxon>
        <taxon>Metazoa</taxon>
        <taxon>Chordata</taxon>
        <taxon>Craniata</taxon>
        <taxon>Vertebrata</taxon>
        <taxon>Euteleostomi</taxon>
        <taxon>Mammalia</taxon>
        <taxon>Eutheria</taxon>
        <taxon>Laurasiatheria</taxon>
        <taxon>Artiodactyla</taxon>
        <taxon>Ruminantia</taxon>
        <taxon>Pecora</taxon>
        <taxon>Cervidae</taxon>
        <taxon>Odocoileinae</taxon>
        <taxon>Rangifer</taxon>
    </lineage>
</organism>
<accession>A0ACB0EI28</accession>
<gene>
    <name evidence="1" type="ORF">MRATA1EN3_LOCUS11426</name>
</gene>
<evidence type="ECO:0000313" key="1">
    <source>
        <dbReference type="EMBL" id="CAI9700213.1"/>
    </source>
</evidence>
<proteinExistence type="predicted"/>
<sequence length="205" mass="20942">MTGRRQPGRELGQGEAGQREQNGRTHSGARGLETGWGPGRSMRQGGERRARSHCGTADGIVWSGLGLKALSGMFPSFTSLHGCDEVQRARGLSPVAGRSPSPLPAAVMLAANGRQLPLAQALPSVPPFQDPFPQGGATSVVLATLQGWDGGGVGGGGGAGQRLVSSWDRSLAWHLAPASLAPAESASSIIHVDPCVGLSLLGDPT</sequence>
<dbReference type="Proteomes" id="UP001162501">
    <property type="component" value="Chromosome 20"/>
</dbReference>
<protein>
    <submittedName>
        <fullName evidence="1">Uncharacterized protein</fullName>
    </submittedName>
</protein>
<dbReference type="EMBL" id="OX596104">
    <property type="protein sequence ID" value="CAI9700213.1"/>
    <property type="molecule type" value="Genomic_DNA"/>
</dbReference>